<dbReference type="SMART" id="SM00025">
    <property type="entry name" value="Pumilio"/>
    <property type="match status" value="8"/>
</dbReference>
<feature type="compositionally biased region" description="Low complexity" evidence="3">
    <location>
        <begin position="852"/>
        <end position="861"/>
    </location>
</feature>
<dbReference type="GO" id="GO:0010608">
    <property type="term" value="P:post-transcriptional regulation of gene expression"/>
    <property type="evidence" value="ECO:0007669"/>
    <property type="project" value="TreeGrafter"/>
</dbReference>
<feature type="repeat" description="Pumilio" evidence="2">
    <location>
        <begin position="604"/>
        <end position="643"/>
    </location>
</feature>
<dbReference type="InParanoid" id="A0A0G4EFJ9"/>
<dbReference type="FunFam" id="1.25.10.10:FF:000237">
    <property type="entry name" value="Pumilio homolog 9"/>
    <property type="match status" value="1"/>
</dbReference>
<sequence>MSEEEHPQGMESPPRPASAPPPNHHHEDVLSAENIFAFPPQEFADIRCDDQYNEFYQHFAAKNPNLPPPIEGEPKLAEFAQRKLSKLSEEGASQMDFFSPKMQRLTQSVLKQLETPSFEATLDPAEDSTMEENHLPPAYEEPSDGGNFVLRIQEQPSGPSSSLADLTDTFLGPSSSAGLSSSSSRPLSLMSSVPYPIPPATLQPPSPAVGNQSESLFQSNVFMPPPSTGATQDSSLTMPPPSESTILGAATSMAAHITAQKQQMDGQQGVPGIGVVDGGGQNVHITLSQQFQGLGGLHEGGGRSNGIGERGVGGAGGGGNRKRSPRRRITGPSPIPGAPPGLTIEELVASGLLKGHVYLIAKDQSGCRMLQKKLDESPTVFNGIFEEILENIVELMTDPFGNYLCQKLMEVCSQSQLTMIIDAVAADLVKISLNMHGTRAVQKLIEVLHSPDQISKVIAALRSSVVTLVKDLNGNHVIQKSLQALGPGDNYYIYNAIIGHCYDVATHRHGCCVLQRCIDAARGVQRQRIVDEIIQHAVDLVQDAFGNYVIQYVLNQREPAWNNAIIVKLLGSLVRLSKQKFSSNVVEKCLILGSDEHKRQMVEELLCAGNECLKDLLLDSFANYVIQRALSVAEEPYFSRLIDGIRPHLDALRNSHTGGKRIAAKLMKKYPQLTMGYLGPGGMGGPPPGAPGPAGRGGMMNPQDPQGGPYKGGGHMGGGMWGGHGMPPGARGRGGRDRIGQQVRGPGKGGGPPIDPFGDFQALQSVLNTLAAQQGQTPSAAGGGGMGIDGALVDALGYGNPSGAVDPLALNGMLLNQVDQAIMGQPNLLGQSVGAADLQLLQSLISDPTATQQQQQQQQQQPIGMPTSYGGGSGGGYFSHQPTSPIHGGGANPFGPPQPPQSSSLYSGGGMPYGYGGQGGGSPNVMHPTF</sequence>
<feature type="repeat" description="Pumilio" evidence="2">
    <location>
        <begin position="532"/>
        <end position="568"/>
    </location>
</feature>
<dbReference type="VEuPathDB" id="CryptoDB:Vbra_7182"/>
<feature type="repeat" description="Pumilio" evidence="2">
    <location>
        <begin position="496"/>
        <end position="531"/>
    </location>
</feature>
<evidence type="ECO:0000256" key="2">
    <source>
        <dbReference type="PROSITE-ProRule" id="PRU00317"/>
    </source>
</evidence>
<keyword evidence="1" id="KW-0677">Repeat</keyword>
<proteinExistence type="predicted"/>
<dbReference type="Proteomes" id="UP000041254">
    <property type="component" value="Unassembled WGS sequence"/>
</dbReference>
<dbReference type="EMBL" id="CDMY01000209">
    <property type="protein sequence ID" value="CEL94202.1"/>
    <property type="molecule type" value="Genomic_DNA"/>
</dbReference>
<dbReference type="GO" id="GO:0003729">
    <property type="term" value="F:mRNA binding"/>
    <property type="evidence" value="ECO:0007669"/>
    <property type="project" value="TreeGrafter"/>
</dbReference>
<dbReference type="AlphaFoldDB" id="A0A0G4EFJ9"/>
<feature type="repeat" description="Pumilio" evidence="2">
    <location>
        <begin position="423"/>
        <end position="459"/>
    </location>
</feature>
<evidence type="ECO:0000313" key="6">
    <source>
        <dbReference type="Proteomes" id="UP000041254"/>
    </source>
</evidence>
<protein>
    <recommendedName>
        <fullName evidence="4">PUM-HD domain-containing protein</fullName>
    </recommendedName>
</protein>
<evidence type="ECO:0000256" key="1">
    <source>
        <dbReference type="ARBA" id="ARBA00022737"/>
    </source>
</evidence>
<dbReference type="Pfam" id="PF00806">
    <property type="entry name" value="PUF"/>
    <property type="match status" value="8"/>
</dbReference>
<dbReference type="STRING" id="1169540.A0A0G4EFJ9"/>
<evidence type="ECO:0000256" key="3">
    <source>
        <dbReference type="SAM" id="MobiDB-lite"/>
    </source>
</evidence>
<dbReference type="PANTHER" id="PTHR12537:SF13">
    <property type="entry name" value="PUMILIO HOMOLOGY DOMAIN FAMILY MEMBER 4"/>
    <property type="match status" value="1"/>
</dbReference>
<dbReference type="SUPFAM" id="SSF48371">
    <property type="entry name" value="ARM repeat"/>
    <property type="match status" value="1"/>
</dbReference>
<feature type="domain" description="PUM-HD" evidence="4">
    <location>
        <begin position="324"/>
        <end position="670"/>
    </location>
</feature>
<evidence type="ECO:0000313" key="5">
    <source>
        <dbReference type="EMBL" id="CEL94202.1"/>
    </source>
</evidence>
<dbReference type="CDD" id="cd07920">
    <property type="entry name" value="Pumilio"/>
    <property type="match status" value="1"/>
</dbReference>
<dbReference type="InterPro" id="IPR033133">
    <property type="entry name" value="PUM-HD"/>
</dbReference>
<feature type="region of interest" description="Disordered" evidence="3">
    <location>
        <begin position="849"/>
        <end position="930"/>
    </location>
</feature>
<feature type="compositionally biased region" description="Gly residues" evidence="3">
    <location>
        <begin position="709"/>
        <end position="726"/>
    </location>
</feature>
<dbReference type="InterPro" id="IPR011989">
    <property type="entry name" value="ARM-like"/>
</dbReference>
<dbReference type="GO" id="GO:0005737">
    <property type="term" value="C:cytoplasm"/>
    <property type="evidence" value="ECO:0007669"/>
    <property type="project" value="TreeGrafter"/>
</dbReference>
<dbReference type="Gene3D" id="1.25.10.10">
    <property type="entry name" value="Leucine-rich Repeat Variant"/>
    <property type="match status" value="1"/>
</dbReference>
<accession>A0A0G4EFJ9</accession>
<feature type="compositionally biased region" description="Polar residues" evidence="3">
    <location>
        <begin position="154"/>
        <end position="164"/>
    </location>
</feature>
<feature type="compositionally biased region" description="Gly residues" evidence="3">
    <location>
        <begin position="301"/>
        <end position="319"/>
    </location>
</feature>
<feature type="compositionally biased region" description="Gly residues" evidence="3">
    <location>
        <begin position="907"/>
        <end position="922"/>
    </location>
</feature>
<feature type="compositionally biased region" description="Pro residues" evidence="3">
    <location>
        <begin position="13"/>
        <end position="22"/>
    </location>
</feature>
<keyword evidence="6" id="KW-1185">Reference proteome</keyword>
<dbReference type="PANTHER" id="PTHR12537">
    <property type="entry name" value="RNA BINDING PROTEIN PUMILIO-RELATED"/>
    <property type="match status" value="1"/>
</dbReference>
<gene>
    <name evidence="5" type="ORF">Vbra_7182</name>
</gene>
<feature type="region of interest" description="Disordered" evidence="3">
    <location>
        <begin position="301"/>
        <end position="341"/>
    </location>
</feature>
<feature type="region of interest" description="Disordered" evidence="3">
    <location>
        <begin position="126"/>
        <end position="188"/>
    </location>
</feature>
<organism evidence="5 6">
    <name type="scientific">Vitrella brassicaformis (strain CCMP3155)</name>
    <dbReference type="NCBI Taxonomy" id="1169540"/>
    <lineage>
        <taxon>Eukaryota</taxon>
        <taxon>Sar</taxon>
        <taxon>Alveolata</taxon>
        <taxon>Colpodellida</taxon>
        <taxon>Vitrellaceae</taxon>
        <taxon>Vitrella</taxon>
    </lineage>
</organism>
<evidence type="ECO:0000259" key="4">
    <source>
        <dbReference type="PROSITE" id="PS50303"/>
    </source>
</evidence>
<feature type="repeat" description="Pumilio" evidence="2">
    <location>
        <begin position="460"/>
        <end position="495"/>
    </location>
</feature>
<dbReference type="InterPro" id="IPR001313">
    <property type="entry name" value="Pumilio_RNA-bd_rpt"/>
</dbReference>
<feature type="region of interest" description="Disordered" evidence="3">
    <location>
        <begin position="681"/>
        <end position="752"/>
    </location>
</feature>
<name>A0A0G4EFJ9_VITBC</name>
<dbReference type="InterPro" id="IPR033712">
    <property type="entry name" value="Pumilio_RNA-bd"/>
</dbReference>
<dbReference type="InterPro" id="IPR016024">
    <property type="entry name" value="ARM-type_fold"/>
</dbReference>
<feature type="compositionally biased region" description="Low complexity" evidence="3">
    <location>
        <begin position="171"/>
        <end position="188"/>
    </location>
</feature>
<dbReference type="PROSITE" id="PS50303">
    <property type="entry name" value="PUM_HD"/>
    <property type="match status" value="1"/>
</dbReference>
<feature type="region of interest" description="Disordered" evidence="3">
    <location>
        <begin position="1"/>
        <end position="31"/>
    </location>
</feature>
<dbReference type="PROSITE" id="PS50302">
    <property type="entry name" value="PUM"/>
    <property type="match status" value="6"/>
</dbReference>
<dbReference type="OrthoDB" id="668540at2759"/>
<feature type="compositionally biased region" description="Basic residues" evidence="3">
    <location>
        <begin position="320"/>
        <end position="329"/>
    </location>
</feature>
<feature type="repeat" description="Pumilio" evidence="2">
    <location>
        <begin position="387"/>
        <end position="422"/>
    </location>
</feature>
<reference evidence="5 6" key="1">
    <citation type="submission" date="2014-11" db="EMBL/GenBank/DDBJ databases">
        <authorList>
            <person name="Zhu J."/>
            <person name="Qi W."/>
            <person name="Song R."/>
        </authorList>
    </citation>
    <scope>NUCLEOTIDE SEQUENCE [LARGE SCALE GENOMIC DNA]</scope>
</reference>